<protein>
    <submittedName>
        <fullName evidence="2">Lactoylglutathione lyase</fullName>
    </submittedName>
</protein>
<dbReference type="AlphaFoldDB" id="A0A0N9XF52"/>
<name>A0A0N9XF52_PSEFL</name>
<dbReference type="InterPro" id="IPR004360">
    <property type="entry name" value="Glyas_Fos-R_dOase_dom"/>
</dbReference>
<proteinExistence type="predicted"/>
<feature type="domain" description="VOC" evidence="1">
    <location>
        <begin position="4"/>
        <end position="124"/>
    </location>
</feature>
<evidence type="ECO:0000259" key="1">
    <source>
        <dbReference type="PROSITE" id="PS51819"/>
    </source>
</evidence>
<evidence type="ECO:0000313" key="3">
    <source>
        <dbReference type="Proteomes" id="UP000059425"/>
    </source>
</evidence>
<keyword evidence="2" id="KW-0456">Lyase</keyword>
<accession>A0A0N9XF52</accession>
<reference evidence="3" key="1">
    <citation type="submission" date="2015-09" db="EMBL/GenBank/DDBJ databases">
        <title>Whole genome sequence of Pseudomonas fluorescens FW300-N2C3.</title>
        <authorList>
            <person name="Ray J."/>
            <person name="Melnyk R."/>
            <person name="Deutschbauer A."/>
        </authorList>
    </citation>
    <scope>NUCLEOTIDE SEQUENCE [LARGE SCALE GENOMIC DNA]</scope>
    <source>
        <strain evidence="3">FW300-N2C3</strain>
    </source>
</reference>
<reference evidence="2 3" key="2">
    <citation type="journal article" date="2018" name="Nature">
        <title>Mutant phenotypes for thousands of bacterial genes of unknown function.</title>
        <authorList>
            <person name="Price M.N."/>
            <person name="Wetmore K.M."/>
            <person name="Waters R.J."/>
            <person name="Callaghan M."/>
            <person name="Ray J."/>
            <person name="Liu H."/>
            <person name="Kuehl J.V."/>
            <person name="Melnyk R.A."/>
            <person name="Lamson J.S."/>
            <person name="Suh Y."/>
            <person name="Carlson H.K."/>
            <person name="Esquivel Z."/>
            <person name="Sadeeshkumar H."/>
            <person name="Chakraborty R."/>
            <person name="Zane G.M."/>
            <person name="Rubin B.E."/>
            <person name="Wall J.D."/>
            <person name="Visel A."/>
            <person name="Bristow J."/>
            <person name="Blow M.J."/>
            <person name="Arkin A.P."/>
            <person name="Deutschbauer A.M."/>
        </authorList>
    </citation>
    <scope>NUCLEOTIDE SEQUENCE [LARGE SCALE GENOMIC DNA]</scope>
    <source>
        <strain evidence="2 3">FW300-N2C3</strain>
    </source>
</reference>
<sequence>MTARMSRLIIYVRDVALLKAFYQQHFGLSIITEEIENEWVVFDAGGVELALHLVGPAFRTPPSQDHCGPNTKIVFTVPANLEKHRETLAAAGVAVQALKRYDGFAYSMYDGADPEGNIFQVMQLD</sequence>
<dbReference type="Pfam" id="PF00903">
    <property type="entry name" value="Glyoxalase"/>
    <property type="match status" value="1"/>
</dbReference>
<evidence type="ECO:0000313" key="2">
    <source>
        <dbReference type="EMBL" id="ALI10209.1"/>
    </source>
</evidence>
<dbReference type="EMBL" id="CP012831">
    <property type="protein sequence ID" value="ALI10209.1"/>
    <property type="molecule type" value="Genomic_DNA"/>
</dbReference>
<dbReference type="Proteomes" id="UP000059425">
    <property type="component" value="Chromosome"/>
</dbReference>
<gene>
    <name evidence="2" type="ORF">AO356_26475</name>
</gene>
<dbReference type="Gene3D" id="3.10.180.10">
    <property type="entry name" value="2,3-Dihydroxybiphenyl 1,2-Dioxygenase, domain 1"/>
    <property type="match status" value="1"/>
</dbReference>
<dbReference type="SUPFAM" id="SSF54593">
    <property type="entry name" value="Glyoxalase/Bleomycin resistance protein/Dihydroxybiphenyl dioxygenase"/>
    <property type="match status" value="1"/>
</dbReference>
<dbReference type="RefSeq" id="WP_060742312.1">
    <property type="nucleotide sequence ID" value="NZ_CP012831.1"/>
</dbReference>
<dbReference type="GO" id="GO:0016829">
    <property type="term" value="F:lyase activity"/>
    <property type="evidence" value="ECO:0007669"/>
    <property type="project" value="UniProtKB-KW"/>
</dbReference>
<organism evidence="2 3">
    <name type="scientific">Pseudomonas fluorescens</name>
    <dbReference type="NCBI Taxonomy" id="294"/>
    <lineage>
        <taxon>Bacteria</taxon>
        <taxon>Pseudomonadati</taxon>
        <taxon>Pseudomonadota</taxon>
        <taxon>Gammaproteobacteria</taxon>
        <taxon>Pseudomonadales</taxon>
        <taxon>Pseudomonadaceae</taxon>
        <taxon>Pseudomonas</taxon>
    </lineage>
</organism>
<dbReference type="InterPro" id="IPR037523">
    <property type="entry name" value="VOC_core"/>
</dbReference>
<dbReference type="OrthoDB" id="4762357at2"/>
<dbReference type="PROSITE" id="PS51819">
    <property type="entry name" value="VOC"/>
    <property type="match status" value="1"/>
</dbReference>
<dbReference type="InterPro" id="IPR029068">
    <property type="entry name" value="Glyas_Bleomycin-R_OHBP_Dase"/>
</dbReference>